<dbReference type="Proteomes" id="UP000324574">
    <property type="component" value="Unassembled WGS sequence"/>
</dbReference>
<accession>A0A5C8F1G6</accession>
<proteinExistence type="predicted"/>
<evidence type="ECO:0000313" key="2">
    <source>
        <dbReference type="Proteomes" id="UP000324574"/>
    </source>
</evidence>
<evidence type="ECO:0000313" key="1">
    <source>
        <dbReference type="EMBL" id="TXJ44097.1"/>
    </source>
</evidence>
<sequence length="77" mass="8390">MSEKFYCKYCGHERSSVSGLTSGSCSKNPEGKYHVPYEGGEKSKYACKYCGHERSSISGLTSGSCSKNPNGKYHVPL</sequence>
<protein>
    <submittedName>
        <fullName evidence="1">Uncharacterized protein</fullName>
    </submittedName>
</protein>
<organism evidence="1 2">
    <name type="scientific">Brachyspira aalborgi</name>
    <dbReference type="NCBI Taxonomy" id="29522"/>
    <lineage>
        <taxon>Bacteria</taxon>
        <taxon>Pseudomonadati</taxon>
        <taxon>Spirochaetota</taxon>
        <taxon>Spirochaetia</taxon>
        <taxon>Brachyspirales</taxon>
        <taxon>Brachyspiraceae</taxon>
        <taxon>Brachyspira</taxon>
    </lineage>
</organism>
<dbReference type="EMBL" id="SAYG01000009">
    <property type="protein sequence ID" value="TXJ44097.1"/>
    <property type="molecule type" value="Genomic_DNA"/>
</dbReference>
<dbReference type="RefSeq" id="WP_147526813.1">
    <property type="nucleotide sequence ID" value="NZ_SAYG01000009.1"/>
</dbReference>
<comment type="caution">
    <text evidence="1">The sequence shown here is derived from an EMBL/GenBank/DDBJ whole genome shotgun (WGS) entry which is preliminary data.</text>
</comment>
<dbReference type="PROSITE" id="PS51257">
    <property type="entry name" value="PROKAR_LIPOPROTEIN"/>
    <property type="match status" value="1"/>
</dbReference>
<gene>
    <name evidence="1" type="ORF">EPJ70_07615</name>
</gene>
<name>A0A5C8F1G6_9SPIR</name>
<reference evidence="1 2" key="1">
    <citation type="journal article" date="1992" name="Lakartidningen">
        <title>[Penicillin V and not amoxicillin is the first choice preparation in acute otitis].</title>
        <authorList>
            <person name="Kamme C."/>
            <person name="Lundgren K."/>
            <person name="Prellner K."/>
        </authorList>
    </citation>
    <scope>NUCLEOTIDE SEQUENCE [LARGE SCALE GENOMIC DNA]</scope>
    <source>
        <strain evidence="1 2">PC3714II</strain>
    </source>
</reference>
<dbReference type="AlphaFoldDB" id="A0A5C8F1G6"/>